<dbReference type="Gene3D" id="3.40.50.300">
    <property type="entry name" value="P-loop containing nucleotide triphosphate hydrolases"/>
    <property type="match status" value="1"/>
</dbReference>
<evidence type="ECO:0000313" key="3">
    <source>
        <dbReference type="Proteomes" id="UP000187495"/>
    </source>
</evidence>
<keyword evidence="3" id="KW-1185">Reference proteome</keyword>
<accession>A0A1N7DXP6</accession>
<dbReference type="Proteomes" id="UP000187495">
    <property type="component" value="Unassembled WGS sequence"/>
</dbReference>
<proteinExistence type="predicted"/>
<keyword evidence="1" id="KW-1133">Transmembrane helix</keyword>
<name>A0A1N7DXP6_9GAMM</name>
<dbReference type="InterPro" id="IPR027417">
    <property type="entry name" value="P-loop_NTPase"/>
</dbReference>
<gene>
    <name evidence="2" type="ORF">SAMN02745664_102209</name>
</gene>
<protein>
    <submittedName>
        <fullName evidence="2">Uncharacterized protein</fullName>
    </submittedName>
</protein>
<evidence type="ECO:0000313" key="2">
    <source>
        <dbReference type="EMBL" id="SIR80610.1"/>
    </source>
</evidence>
<reference evidence="3" key="1">
    <citation type="submission" date="2017-01" db="EMBL/GenBank/DDBJ databases">
        <authorList>
            <person name="Varghese N."/>
            <person name="Submissions S."/>
        </authorList>
    </citation>
    <scope>NUCLEOTIDE SEQUENCE [LARGE SCALE GENOMIC DNA]</scope>
    <source>
        <strain evidence="3">DSM 21768</strain>
    </source>
</reference>
<dbReference type="EMBL" id="FTNU01000002">
    <property type="protein sequence ID" value="SIR80610.1"/>
    <property type="molecule type" value="Genomic_DNA"/>
</dbReference>
<keyword evidence="1" id="KW-0472">Membrane</keyword>
<evidence type="ECO:0000256" key="1">
    <source>
        <dbReference type="SAM" id="Phobius"/>
    </source>
</evidence>
<keyword evidence="1" id="KW-0812">Transmembrane</keyword>
<feature type="transmembrane region" description="Helical" evidence="1">
    <location>
        <begin position="89"/>
        <end position="106"/>
    </location>
</feature>
<feature type="transmembrane region" description="Helical" evidence="1">
    <location>
        <begin position="6"/>
        <end position="26"/>
    </location>
</feature>
<organism evidence="2 3">
    <name type="scientific">Moraxella cuniculi DSM 21768</name>
    <dbReference type="NCBI Taxonomy" id="1122245"/>
    <lineage>
        <taxon>Bacteria</taxon>
        <taxon>Pseudomonadati</taxon>
        <taxon>Pseudomonadota</taxon>
        <taxon>Gammaproteobacteria</taxon>
        <taxon>Moraxellales</taxon>
        <taxon>Moraxellaceae</taxon>
        <taxon>Moraxella</taxon>
    </lineage>
</organism>
<dbReference type="CDD" id="cd00267">
    <property type="entry name" value="ABC_ATPase"/>
    <property type="match status" value="1"/>
</dbReference>
<sequence>MFYQTVGAVISLIILACFALSALLVLTSRQRIQTLSHTNQADNIKLNEALPVQWDYVLFGNASRHHRLLDAALNGYFGSLRRYVRLEQVIAPVAVCVLAMVGYLPIADVPLVQLAMMVAVLPRALQLLGSVHTVATINTQFNFIKNKYQGVVNFLPAYRDLATHIQPDKLQIYSNRQQTTLTLEALFDTISRPAGTHPDRIRLTGANGAGKSSLLKLLKQHNPAAALITPDSDFQYTTAALSTGQEQLLRLTELIHDPQNTILLLDEWDANLDDYHLTVLNQQLAALAKDKLIIEVRHHQGGQLGGFCQQQPTCR</sequence>
<dbReference type="SUPFAM" id="SSF52540">
    <property type="entry name" value="P-loop containing nucleoside triphosphate hydrolases"/>
    <property type="match status" value="1"/>
</dbReference>
<dbReference type="STRING" id="34061.B0189_02710"/>
<dbReference type="AlphaFoldDB" id="A0A1N7DXP6"/>